<keyword evidence="2" id="KW-0472">Membrane</keyword>
<dbReference type="RefSeq" id="WP_380737301.1">
    <property type="nucleotide sequence ID" value="NZ_JBHTJP010000032.1"/>
</dbReference>
<dbReference type="Proteomes" id="UP001597100">
    <property type="component" value="Unassembled WGS sequence"/>
</dbReference>
<name>A0ABW3IFF4_9FLAO</name>
<feature type="coiled-coil region" evidence="1">
    <location>
        <begin position="96"/>
        <end position="197"/>
    </location>
</feature>
<dbReference type="EMBL" id="JBHTJP010000032">
    <property type="protein sequence ID" value="MFD0976190.1"/>
    <property type="molecule type" value="Genomic_DNA"/>
</dbReference>
<comment type="caution">
    <text evidence="3">The sequence shown here is derived from an EMBL/GenBank/DDBJ whole genome shotgun (WGS) entry which is preliminary data.</text>
</comment>
<protein>
    <submittedName>
        <fullName evidence="3">Uncharacterized protein</fullName>
    </submittedName>
</protein>
<keyword evidence="4" id="KW-1185">Reference proteome</keyword>
<feature type="transmembrane region" description="Helical" evidence="2">
    <location>
        <begin position="47"/>
        <end position="67"/>
    </location>
</feature>
<evidence type="ECO:0000313" key="4">
    <source>
        <dbReference type="Proteomes" id="UP001597100"/>
    </source>
</evidence>
<keyword evidence="2" id="KW-0812">Transmembrane</keyword>
<reference evidence="4" key="1">
    <citation type="journal article" date="2019" name="Int. J. Syst. Evol. Microbiol.">
        <title>The Global Catalogue of Microorganisms (GCM) 10K type strain sequencing project: providing services to taxonomists for standard genome sequencing and annotation.</title>
        <authorList>
            <consortium name="The Broad Institute Genomics Platform"/>
            <consortium name="The Broad Institute Genome Sequencing Center for Infectious Disease"/>
            <person name="Wu L."/>
            <person name="Ma J."/>
        </authorList>
    </citation>
    <scope>NUCLEOTIDE SEQUENCE [LARGE SCALE GENOMIC DNA]</scope>
    <source>
        <strain evidence="4">CCUG 60898</strain>
    </source>
</reference>
<feature type="transmembrane region" description="Helical" evidence="2">
    <location>
        <begin position="12"/>
        <end position="35"/>
    </location>
</feature>
<sequence>MEKPKQEKSKSSIHAWFGWILATLIVIVICVKIVFSDYNFSQLNFQFTDFLSIILALFAVWISINFYHKNNEASAKFYNNTYTFTKDISENLGRIEERFGEKLESLKEENKSLSSRVERYYSNGSSKKDDIEKEEKKEKEIQEKLKSELNEKDELLNELVQKYQIAEKDKEEFLERINQKNEEVQKLEKKLKLFEKSKLKMDSKYNVPSRLVNFLKIRLNRNKEFRDVLSFSEILGEDEFKDTFYKESRRFHKGFQSDLIKYDLVDDDQLLTEEGVNFVSNVLREVEGNDE</sequence>
<accession>A0ABW3IFF4</accession>
<keyword evidence="1" id="KW-0175">Coiled coil</keyword>
<keyword evidence="2" id="KW-1133">Transmembrane helix</keyword>
<evidence type="ECO:0000256" key="1">
    <source>
        <dbReference type="SAM" id="Coils"/>
    </source>
</evidence>
<evidence type="ECO:0000313" key="3">
    <source>
        <dbReference type="EMBL" id="MFD0976190.1"/>
    </source>
</evidence>
<evidence type="ECO:0000256" key="2">
    <source>
        <dbReference type="SAM" id="Phobius"/>
    </source>
</evidence>
<gene>
    <name evidence="3" type="ORF">ACFQ1G_05230</name>
</gene>
<organism evidence="3 4">
    <name type="scientific">Salinimicrobium gaetbulicola</name>
    <dbReference type="NCBI Taxonomy" id="999702"/>
    <lineage>
        <taxon>Bacteria</taxon>
        <taxon>Pseudomonadati</taxon>
        <taxon>Bacteroidota</taxon>
        <taxon>Flavobacteriia</taxon>
        <taxon>Flavobacteriales</taxon>
        <taxon>Flavobacteriaceae</taxon>
        <taxon>Salinimicrobium</taxon>
    </lineage>
</organism>
<proteinExistence type="predicted"/>